<dbReference type="PANTHER" id="PTHR43667">
    <property type="entry name" value="CYCLOPROPANE-FATTY-ACYL-PHOSPHOLIPID SYNTHASE"/>
    <property type="match status" value="1"/>
</dbReference>
<dbReference type="PANTHER" id="PTHR43667:SF2">
    <property type="entry name" value="FATTY ACID C-METHYL TRANSFERASE"/>
    <property type="match status" value="1"/>
</dbReference>
<dbReference type="SUPFAM" id="SSF53335">
    <property type="entry name" value="S-adenosyl-L-methionine-dependent methyltransferases"/>
    <property type="match status" value="1"/>
</dbReference>
<evidence type="ECO:0000313" key="1">
    <source>
        <dbReference type="EMBL" id="TFL07913.1"/>
    </source>
</evidence>
<dbReference type="STRING" id="1884261.A0A5C3R0W7"/>
<gene>
    <name evidence="1" type="ORF">BDV98DRAFT_558726</name>
</gene>
<name>A0A5C3R0W7_9AGAR</name>
<dbReference type="Gene3D" id="3.40.50.150">
    <property type="entry name" value="Vaccinia Virus protein VP39"/>
    <property type="match status" value="1"/>
</dbReference>
<reference evidence="1 2" key="1">
    <citation type="journal article" date="2019" name="Nat. Ecol. Evol.">
        <title>Megaphylogeny resolves global patterns of mushroom evolution.</title>
        <authorList>
            <person name="Varga T."/>
            <person name="Krizsan K."/>
            <person name="Foldi C."/>
            <person name="Dima B."/>
            <person name="Sanchez-Garcia M."/>
            <person name="Sanchez-Ramirez S."/>
            <person name="Szollosi G.J."/>
            <person name="Szarkandi J.G."/>
            <person name="Papp V."/>
            <person name="Albert L."/>
            <person name="Andreopoulos W."/>
            <person name="Angelini C."/>
            <person name="Antonin V."/>
            <person name="Barry K.W."/>
            <person name="Bougher N.L."/>
            <person name="Buchanan P."/>
            <person name="Buyck B."/>
            <person name="Bense V."/>
            <person name="Catcheside P."/>
            <person name="Chovatia M."/>
            <person name="Cooper J."/>
            <person name="Damon W."/>
            <person name="Desjardin D."/>
            <person name="Finy P."/>
            <person name="Geml J."/>
            <person name="Haridas S."/>
            <person name="Hughes K."/>
            <person name="Justo A."/>
            <person name="Karasinski D."/>
            <person name="Kautmanova I."/>
            <person name="Kiss B."/>
            <person name="Kocsube S."/>
            <person name="Kotiranta H."/>
            <person name="LaButti K.M."/>
            <person name="Lechner B.E."/>
            <person name="Liimatainen K."/>
            <person name="Lipzen A."/>
            <person name="Lukacs Z."/>
            <person name="Mihaltcheva S."/>
            <person name="Morgado L.N."/>
            <person name="Niskanen T."/>
            <person name="Noordeloos M.E."/>
            <person name="Ohm R.A."/>
            <person name="Ortiz-Santana B."/>
            <person name="Ovrebo C."/>
            <person name="Racz N."/>
            <person name="Riley R."/>
            <person name="Savchenko A."/>
            <person name="Shiryaev A."/>
            <person name="Soop K."/>
            <person name="Spirin V."/>
            <person name="Szebenyi C."/>
            <person name="Tomsovsky M."/>
            <person name="Tulloss R.E."/>
            <person name="Uehling J."/>
            <person name="Grigoriev I.V."/>
            <person name="Vagvolgyi C."/>
            <person name="Papp T."/>
            <person name="Martin F.M."/>
            <person name="Miettinen O."/>
            <person name="Hibbett D.S."/>
            <person name="Nagy L.G."/>
        </authorList>
    </citation>
    <scope>NUCLEOTIDE SEQUENCE [LARGE SCALE GENOMIC DNA]</scope>
    <source>
        <strain evidence="1 2">CBS 309.79</strain>
    </source>
</reference>
<proteinExistence type="predicted"/>
<accession>A0A5C3R0W7</accession>
<dbReference type="CDD" id="cd02440">
    <property type="entry name" value="AdoMet_MTases"/>
    <property type="match status" value="1"/>
</dbReference>
<dbReference type="Proteomes" id="UP000305067">
    <property type="component" value="Unassembled WGS sequence"/>
</dbReference>
<protein>
    <submittedName>
        <fullName evidence="1">Mycolic acid cyclopropane synthetase-domain-containing protein</fullName>
    </submittedName>
</protein>
<organism evidence="1 2">
    <name type="scientific">Pterulicium gracile</name>
    <dbReference type="NCBI Taxonomy" id="1884261"/>
    <lineage>
        <taxon>Eukaryota</taxon>
        <taxon>Fungi</taxon>
        <taxon>Dikarya</taxon>
        <taxon>Basidiomycota</taxon>
        <taxon>Agaricomycotina</taxon>
        <taxon>Agaricomycetes</taxon>
        <taxon>Agaricomycetidae</taxon>
        <taxon>Agaricales</taxon>
        <taxon>Pleurotineae</taxon>
        <taxon>Pterulaceae</taxon>
        <taxon>Pterulicium</taxon>
    </lineage>
</organism>
<dbReference type="AlphaFoldDB" id="A0A5C3R0W7"/>
<sequence length="495" mass="56095">MSSYETQLLSTSARHSHSLVHSVDNGFHSLGDFITRNAWSPLCNIARAKALEVLREISQGELTVLTNGESHTFGTPFQCPSGRLLKATLIVRNESFWTRLALFGDLGFAEAHMDGEIDCEELSTLLHIFIYNRKRLDGLTRSVSSLLAVGRWLTSYKFLGDISTSRANISAHYDLGNTMFTAYLSQDMNYSSAIFRDIDEDLKVERIGTELEHQDEAHLRKMYTILSKLRLQPGDRLLEFGTGWGALSILAASTVDCTIDTLTLSSEQYEKATERIRNAGLSDKIRVYLMDYRDARKKSEWKAAFDKLVTIEMIEHVGKEFIGEFWAVADWALKDGSDGRAVAGVVQFISMPESRVATYDSDGADFIQKWVFPGCYIPSVNWIISTMAENTSGRLTVDSVMNIGPHYARTLREWKAKFLANWEGIIKKALQDQHSLDEDGLEVFKRRWLYYFDYCEAGFSTRSLGDHIITYTRECNVGFGCDVETPDVPRPFKQF</sequence>
<dbReference type="InterPro" id="IPR029063">
    <property type="entry name" value="SAM-dependent_MTases_sf"/>
</dbReference>
<dbReference type="InterPro" id="IPR050723">
    <property type="entry name" value="CFA/CMAS"/>
</dbReference>
<dbReference type="EMBL" id="ML178814">
    <property type="protein sequence ID" value="TFL07913.1"/>
    <property type="molecule type" value="Genomic_DNA"/>
</dbReference>
<dbReference type="Pfam" id="PF02353">
    <property type="entry name" value="CMAS"/>
    <property type="match status" value="1"/>
</dbReference>
<evidence type="ECO:0000313" key="2">
    <source>
        <dbReference type="Proteomes" id="UP000305067"/>
    </source>
</evidence>
<dbReference type="OrthoDB" id="8300214at2759"/>
<keyword evidence="2" id="KW-1185">Reference proteome</keyword>